<name>A0A2H3E4C2_ARMGA</name>
<feature type="compositionally biased region" description="Polar residues" evidence="1">
    <location>
        <begin position="1"/>
        <end position="12"/>
    </location>
</feature>
<dbReference type="AlphaFoldDB" id="A0A2H3E4C2"/>
<dbReference type="Proteomes" id="UP000217790">
    <property type="component" value="Unassembled WGS sequence"/>
</dbReference>
<reference evidence="3" key="1">
    <citation type="journal article" date="2017" name="Nat. Ecol. Evol.">
        <title>Genome expansion and lineage-specific genetic innovations in the forest pathogenic fungi Armillaria.</title>
        <authorList>
            <person name="Sipos G."/>
            <person name="Prasanna A.N."/>
            <person name="Walter M.C."/>
            <person name="O'Connor E."/>
            <person name="Balint B."/>
            <person name="Krizsan K."/>
            <person name="Kiss B."/>
            <person name="Hess J."/>
            <person name="Varga T."/>
            <person name="Slot J."/>
            <person name="Riley R."/>
            <person name="Boka B."/>
            <person name="Rigling D."/>
            <person name="Barry K."/>
            <person name="Lee J."/>
            <person name="Mihaltcheva S."/>
            <person name="LaButti K."/>
            <person name="Lipzen A."/>
            <person name="Waldron R."/>
            <person name="Moloney N.M."/>
            <person name="Sperisen C."/>
            <person name="Kredics L."/>
            <person name="Vagvoelgyi C."/>
            <person name="Patrignani A."/>
            <person name="Fitzpatrick D."/>
            <person name="Nagy I."/>
            <person name="Doyle S."/>
            <person name="Anderson J.B."/>
            <person name="Grigoriev I.V."/>
            <person name="Gueldener U."/>
            <person name="Muensterkoetter M."/>
            <person name="Nagy L.G."/>
        </authorList>
    </citation>
    <scope>NUCLEOTIDE SEQUENCE [LARGE SCALE GENOMIC DNA]</scope>
    <source>
        <strain evidence="3">Ar21-2</strain>
    </source>
</reference>
<keyword evidence="3" id="KW-1185">Reference proteome</keyword>
<evidence type="ECO:0000256" key="1">
    <source>
        <dbReference type="SAM" id="MobiDB-lite"/>
    </source>
</evidence>
<sequence>MSKSLAKSQSKAISPPPPESLLHQKQREYEVAAQRMQDLVDERFHHEYPPHPEEEMEVYSKPMSEPLNELKKTVGRFSGRKGKIR</sequence>
<organism evidence="2 3">
    <name type="scientific">Armillaria gallica</name>
    <name type="common">Bulbous honey fungus</name>
    <name type="synonym">Armillaria bulbosa</name>
    <dbReference type="NCBI Taxonomy" id="47427"/>
    <lineage>
        <taxon>Eukaryota</taxon>
        <taxon>Fungi</taxon>
        <taxon>Dikarya</taxon>
        <taxon>Basidiomycota</taxon>
        <taxon>Agaricomycotina</taxon>
        <taxon>Agaricomycetes</taxon>
        <taxon>Agaricomycetidae</taxon>
        <taxon>Agaricales</taxon>
        <taxon>Marasmiineae</taxon>
        <taxon>Physalacriaceae</taxon>
        <taxon>Armillaria</taxon>
    </lineage>
</organism>
<accession>A0A2H3E4C2</accession>
<gene>
    <name evidence="2" type="ORF">ARMGADRAFT_1077687</name>
</gene>
<evidence type="ECO:0000313" key="2">
    <source>
        <dbReference type="EMBL" id="PBK96177.1"/>
    </source>
</evidence>
<proteinExistence type="predicted"/>
<dbReference type="EMBL" id="KZ293651">
    <property type="protein sequence ID" value="PBK96177.1"/>
    <property type="molecule type" value="Genomic_DNA"/>
</dbReference>
<evidence type="ECO:0000313" key="3">
    <source>
        <dbReference type="Proteomes" id="UP000217790"/>
    </source>
</evidence>
<feature type="region of interest" description="Disordered" evidence="1">
    <location>
        <begin position="1"/>
        <end position="26"/>
    </location>
</feature>
<feature type="region of interest" description="Disordered" evidence="1">
    <location>
        <begin position="48"/>
        <end position="85"/>
    </location>
</feature>
<dbReference type="InParanoid" id="A0A2H3E4C2"/>
<protein>
    <submittedName>
        <fullName evidence="2">Uncharacterized protein</fullName>
    </submittedName>
</protein>